<dbReference type="EMBL" id="JACGWJ010000030">
    <property type="protein sequence ID" value="KAL0300944.1"/>
    <property type="molecule type" value="Genomic_DNA"/>
</dbReference>
<feature type="region of interest" description="Disordered" evidence="1">
    <location>
        <begin position="87"/>
        <end position="110"/>
    </location>
</feature>
<dbReference type="AlphaFoldDB" id="A0AAW2K276"/>
<reference evidence="2" key="1">
    <citation type="submission" date="2020-06" db="EMBL/GenBank/DDBJ databases">
        <authorList>
            <person name="Li T."/>
            <person name="Hu X."/>
            <person name="Zhang T."/>
            <person name="Song X."/>
            <person name="Zhang H."/>
            <person name="Dai N."/>
            <person name="Sheng W."/>
            <person name="Hou X."/>
            <person name="Wei L."/>
        </authorList>
    </citation>
    <scope>NUCLEOTIDE SEQUENCE</scope>
    <source>
        <strain evidence="2">G02</strain>
        <tissue evidence="2">Leaf</tissue>
    </source>
</reference>
<evidence type="ECO:0000313" key="2">
    <source>
        <dbReference type="EMBL" id="KAL0300944.1"/>
    </source>
</evidence>
<sequence>MNNADGVRLLFASRPASCLQAFASATKTAPPSARKRSSSVASAKSGNAFAAKTAALVAAAAAEEEEEAIQVARPTKAPLVAVATKARRREDLPQPRRRLLLTGSLWSSPD</sequence>
<gene>
    <name evidence="2" type="ORF">Sradi_6371200</name>
</gene>
<evidence type="ECO:0000256" key="1">
    <source>
        <dbReference type="SAM" id="MobiDB-lite"/>
    </source>
</evidence>
<name>A0AAW2K276_SESRA</name>
<proteinExistence type="predicted"/>
<organism evidence="2">
    <name type="scientific">Sesamum radiatum</name>
    <name type="common">Black benniseed</name>
    <dbReference type="NCBI Taxonomy" id="300843"/>
    <lineage>
        <taxon>Eukaryota</taxon>
        <taxon>Viridiplantae</taxon>
        <taxon>Streptophyta</taxon>
        <taxon>Embryophyta</taxon>
        <taxon>Tracheophyta</taxon>
        <taxon>Spermatophyta</taxon>
        <taxon>Magnoliopsida</taxon>
        <taxon>eudicotyledons</taxon>
        <taxon>Gunneridae</taxon>
        <taxon>Pentapetalae</taxon>
        <taxon>asterids</taxon>
        <taxon>lamiids</taxon>
        <taxon>Lamiales</taxon>
        <taxon>Pedaliaceae</taxon>
        <taxon>Sesamum</taxon>
    </lineage>
</organism>
<comment type="caution">
    <text evidence="2">The sequence shown here is derived from an EMBL/GenBank/DDBJ whole genome shotgun (WGS) entry which is preliminary data.</text>
</comment>
<feature type="region of interest" description="Disordered" evidence="1">
    <location>
        <begin position="25"/>
        <end position="44"/>
    </location>
</feature>
<protein>
    <submittedName>
        <fullName evidence="2">Uncharacterized protein</fullName>
    </submittedName>
</protein>
<accession>A0AAW2K276</accession>
<reference evidence="2" key="2">
    <citation type="journal article" date="2024" name="Plant">
        <title>Genomic evolution and insights into agronomic trait innovations of Sesamum species.</title>
        <authorList>
            <person name="Miao H."/>
            <person name="Wang L."/>
            <person name="Qu L."/>
            <person name="Liu H."/>
            <person name="Sun Y."/>
            <person name="Le M."/>
            <person name="Wang Q."/>
            <person name="Wei S."/>
            <person name="Zheng Y."/>
            <person name="Lin W."/>
            <person name="Duan Y."/>
            <person name="Cao H."/>
            <person name="Xiong S."/>
            <person name="Wang X."/>
            <person name="Wei L."/>
            <person name="Li C."/>
            <person name="Ma Q."/>
            <person name="Ju M."/>
            <person name="Zhao R."/>
            <person name="Li G."/>
            <person name="Mu C."/>
            <person name="Tian Q."/>
            <person name="Mei H."/>
            <person name="Zhang T."/>
            <person name="Gao T."/>
            <person name="Zhang H."/>
        </authorList>
    </citation>
    <scope>NUCLEOTIDE SEQUENCE</scope>
    <source>
        <strain evidence="2">G02</strain>
    </source>
</reference>